<dbReference type="GO" id="GO:0005840">
    <property type="term" value="C:ribosome"/>
    <property type="evidence" value="ECO:0007669"/>
    <property type="project" value="UniProtKB-KW"/>
</dbReference>
<keyword evidence="1 4" id="KW-0689">Ribosomal protein</keyword>
<dbReference type="GO" id="GO:0006412">
    <property type="term" value="P:translation"/>
    <property type="evidence" value="ECO:0007669"/>
    <property type="project" value="InterPro"/>
</dbReference>
<dbReference type="GO" id="GO:0003735">
    <property type="term" value="F:structural constituent of ribosome"/>
    <property type="evidence" value="ECO:0007669"/>
    <property type="project" value="InterPro"/>
</dbReference>
<evidence type="ECO:0000313" key="5">
    <source>
        <dbReference type="Proteomes" id="UP000321408"/>
    </source>
</evidence>
<evidence type="ECO:0000256" key="3">
    <source>
        <dbReference type="SAM" id="MobiDB-lite"/>
    </source>
</evidence>
<reference evidence="4 5" key="1">
    <citation type="journal article" date="2020" name="Nature">
        <title>Isolation of an archaeon at the prokaryote-eukaryote interface.</title>
        <authorList>
            <person name="Imachi H."/>
            <person name="Nobu M.K."/>
            <person name="Nakahara N."/>
            <person name="Morono Y."/>
            <person name="Ogawara M."/>
            <person name="Takaki Y."/>
            <person name="Takano Y."/>
            <person name="Uematsu K."/>
            <person name="Ikuta T."/>
            <person name="Ito M."/>
            <person name="Matsui Y."/>
            <person name="Miyazaki M."/>
            <person name="Murata K."/>
            <person name="Saito Y."/>
            <person name="Sakai S."/>
            <person name="Song C."/>
            <person name="Tasumi E."/>
            <person name="Yamanaka Y."/>
            <person name="Yamaguchi T."/>
            <person name="Kamagata Y."/>
            <person name="Tamaki H."/>
            <person name="Takai K."/>
        </authorList>
    </citation>
    <scope>NUCLEOTIDE SEQUENCE [LARGE SCALE GENOMIC DNA]</scope>
    <source>
        <strain evidence="4 5">MK-D1</strain>
    </source>
</reference>
<dbReference type="InterPro" id="IPR006846">
    <property type="entry name" value="Ribosomal_eS30"/>
</dbReference>
<sequence>MPGSHGSLTKAGKVRQLTPKVPRTGVNSRSKRIPRIRNQVLYQKRVVRHRYAGQANSINAQKHNRRQQQH</sequence>
<dbReference type="Pfam" id="PF04758">
    <property type="entry name" value="Ribosomal_S30"/>
    <property type="match status" value="1"/>
</dbReference>
<accession>A0A5B9DAM3</accession>
<proteinExistence type="predicted"/>
<dbReference type="Proteomes" id="UP000321408">
    <property type="component" value="Chromosome"/>
</dbReference>
<dbReference type="RefSeq" id="WP_147663062.1">
    <property type="nucleotide sequence ID" value="NZ_CP042905.2"/>
</dbReference>
<dbReference type="OrthoDB" id="28200at2157"/>
<feature type="region of interest" description="Disordered" evidence="3">
    <location>
        <begin position="51"/>
        <end position="70"/>
    </location>
</feature>
<dbReference type="AlphaFoldDB" id="A0A5B9DAM3"/>
<dbReference type="GeneID" id="41330002"/>
<feature type="region of interest" description="Disordered" evidence="3">
    <location>
        <begin position="1"/>
        <end position="38"/>
    </location>
</feature>
<organism evidence="4 5">
    <name type="scientific">Promethearchaeum syntrophicum</name>
    <dbReference type="NCBI Taxonomy" id="2594042"/>
    <lineage>
        <taxon>Archaea</taxon>
        <taxon>Promethearchaeati</taxon>
        <taxon>Promethearchaeota</taxon>
        <taxon>Promethearchaeia</taxon>
        <taxon>Promethearchaeales</taxon>
        <taxon>Promethearchaeaceae</taxon>
        <taxon>Promethearchaeum</taxon>
    </lineage>
</organism>
<evidence type="ECO:0000256" key="2">
    <source>
        <dbReference type="ARBA" id="ARBA00023274"/>
    </source>
</evidence>
<reference evidence="4 5" key="2">
    <citation type="journal article" date="2024" name="Int. J. Syst. Evol. Microbiol.">
        <title>Promethearchaeum syntrophicum gen. nov., sp. nov., an anaerobic, obligately syntrophic archaeon, the first isolate of the lineage 'Asgard' archaea, and proposal of the new archaeal phylum Promethearchaeota phyl. nov. and kingdom Promethearchaeati regn. nov.</title>
        <authorList>
            <person name="Imachi H."/>
            <person name="Nobu M.K."/>
            <person name="Kato S."/>
            <person name="Takaki Y."/>
            <person name="Miyazaki M."/>
            <person name="Miyata M."/>
            <person name="Ogawara M."/>
            <person name="Saito Y."/>
            <person name="Sakai S."/>
            <person name="Tahara Y.O."/>
            <person name="Takano Y."/>
            <person name="Tasumi E."/>
            <person name="Uematsu K."/>
            <person name="Yoshimura T."/>
            <person name="Itoh T."/>
            <person name="Ohkuma M."/>
            <person name="Takai K."/>
        </authorList>
    </citation>
    <scope>NUCLEOTIDE SEQUENCE [LARGE SCALE GENOMIC DNA]</scope>
    <source>
        <strain evidence="4 5">MK-D1</strain>
    </source>
</reference>
<evidence type="ECO:0000256" key="1">
    <source>
        <dbReference type="ARBA" id="ARBA00022980"/>
    </source>
</evidence>
<dbReference type="KEGG" id="psyt:DSAG12_02012"/>
<keyword evidence="5" id="KW-1185">Reference proteome</keyword>
<dbReference type="EMBL" id="CP042905">
    <property type="protein sequence ID" value="QEE16183.1"/>
    <property type="molecule type" value="Genomic_DNA"/>
</dbReference>
<name>A0A5B9DAM3_9ARCH</name>
<gene>
    <name evidence="4" type="ORF">DSAG12_02012</name>
</gene>
<evidence type="ECO:0000313" key="4">
    <source>
        <dbReference type="EMBL" id="QEE16183.1"/>
    </source>
</evidence>
<keyword evidence="2" id="KW-0687">Ribonucleoprotein</keyword>
<protein>
    <submittedName>
        <fullName evidence="4">30S ribosomal protein S30e</fullName>
    </submittedName>
</protein>
<dbReference type="GO" id="GO:1990904">
    <property type="term" value="C:ribonucleoprotein complex"/>
    <property type="evidence" value="ECO:0007669"/>
    <property type="project" value="UniProtKB-KW"/>
</dbReference>